<organism evidence="2 3">
    <name type="scientific">Heterodera trifolii</name>
    <dbReference type="NCBI Taxonomy" id="157864"/>
    <lineage>
        <taxon>Eukaryota</taxon>
        <taxon>Metazoa</taxon>
        <taxon>Ecdysozoa</taxon>
        <taxon>Nematoda</taxon>
        <taxon>Chromadorea</taxon>
        <taxon>Rhabditida</taxon>
        <taxon>Tylenchina</taxon>
        <taxon>Tylenchomorpha</taxon>
        <taxon>Tylenchoidea</taxon>
        <taxon>Heteroderidae</taxon>
        <taxon>Heteroderinae</taxon>
        <taxon>Heterodera</taxon>
    </lineage>
</organism>
<dbReference type="EMBL" id="JBICBT010000180">
    <property type="protein sequence ID" value="KAL3121672.1"/>
    <property type="molecule type" value="Genomic_DNA"/>
</dbReference>
<feature type="region of interest" description="Disordered" evidence="1">
    <location>
        <begin position="174"/>
        <end position="230"/>
    </location>
</feature>
<name>A0ABD2M2C6_9BILA</name>
<protein>
    <recommendedName>
        <fullName evidence="4">DNA-directed DNA polymerase</fullName>
    </recommendedName>
</protein>
<proteinExistence type="predicted"/>
<dbReference type="InterPro" id="IPR012337">
    <property type="entry name" value="RNaseH-like_sf"/>
</dbReference>
<reference evidence="2 3" key="1">
    <citation type="submission" date="2024-10" db="EMBL/GenBank/DDBJ databases">
        <authorList>
            <person name="Kim D."/>
        </authorList>
    </citation>
    <scope>NUCLEOTIDE SEQUENCE [LARGE SCALE GENOMIC DNA]</scope>
    <source>
        <strain evidence="2">BH-2024</strain>
    </source>
</reference>
<evidence type="ECO:0008006" key="4">
    <source>
        <dbReference type="Google" id="ProtNLM"/>
    </source>
</evidence>
<dbReference type="Gene3D" id="3.30.420.10">
    <property type="entry name" value="Ribonuclease H-like superfamily/Ribonuclease H"/>
    <property type="match status" value="1"/>
</dbReference>
<dbReference type="Proteomes" id="UP001620626">
    <property type="component" value="Unassembled WGS sequence"/>
</dbReference>
<dbReference type="InterPro" id="IPR036397">
    <property type="entry name" value="RNaseH_sf"/>
</dbReference>
<dbReference type="SUPFAM" id="SSF53098">
    <property type="entry name" value="Ribonuclease H-like"/>
    <property type="match status" value="1"/>
</dbReference>
<evidence type="ECO:0000313" key="2">
    <source>
        <dbReference type="EMBL" id="KAL3121672.1"/>
    </source>
</evidence>
<evidence type="ECO:0000256" key="1">
    <source>
        <dbReference type="SAM" id="MobiDB-lite"/>
    </source>
</evidence>
<accession>A0ABD2M2C6</accession>
<keyword evidence="3" id="KW-1185">Reference proteome</keyword>
<evidence type="ECO:0000313" key="3">
    <source>
        <dbReference type="Proteomes" id="UP001620626"/>
    </source>
</evidence>
<gene>
    <name evidence="2" type="ORF">niasHT_006178</name>
</gene>
<dbReference type="AlphaFoldDB" id="A0ABD2M2C6"/>
<comment type="caution">
    <text evidence="2">The sequence shown here is derived from an EMBL/GenBank/DDBJ whole genome shotgun (WGS) entry which is preliminary data.</text>
</comment>
<sequence>MAQQLSTVFGQMPPFGQVAQLVEPMLVNAAQQHSAQPFCTDGTHNIQFLNGCVSQLGQPLPPLCLKVVSIDHRPAQPTPAGPLAVTNCVLRTGDGHRVEASGWQAHAGTLAALCVGSAYWFTNCVTRAKYQRLDCWFRIGVGGPNALVVPHVAPEFPANIPTMLPVQIGAGRDGVRVPPNVTNAGNEQRVDADLDNNNNNDTVGLEPRSSRSPSRTAGARPTQRRAAEPAGRPIGECFVIERSTAMRNVPRNTRGEICELRFLPLEEAQRPDLLMEAIVQQLLDRVLAGHPRPSMVGLQLHPPGFDRPYVIGLRPPEQNNAAALAAAIERLNEQSAAGIDLLAGTTVTKVLAVWPLDTIRADPQRGGACDRDVEHHVSNSVQALVRIHNPNDRFCLARAVVMGMHDRETRMAGGGGKAAFNLFVSRQNQHGPAAAQMLTRAGIAANRDMYTLDDVQRLQQWINNEHGVGQIRLVVFEKEQEYRIVFKGEGLAAKFNLCLVLERGHFNYIGRVEQLFDVPNYCIDCERRADARYHAFRCKVACRLCLRYGPGYPCHTEQLPNGGSTARKCADCQFVFPNDGCYNFHLANNAPAPMPLLTVAEVICERCLQAGISVNDGLGRRAPGCVCMTGMVRGQLFRQWSSPPFANAPGDNSASPVGAPAFNQRRFFFHSFDNDGSDPVDQFLDFLLHHGPKKAHTVCIAHNGGKYDFHLVLEALHRRNRPPKHLCTTGLKIYSMSLSGRHQRRITFKDSINYFFCALDALVKSFDVPDHLATLKPFFPYLYIRRQHLSQRLINLPAQEFYAPDTMKAEKRA</sequence>